<feature type="region of interest" description="Disordered" evidence="1">
    <location>
        <begin position="1"/>
        <end position="67"/>
    </location>
</feature>
<dbReference type="Proteomes" id="UP000515307">
    <property type="component" value="Chromosome"/>
</dbReference>
<dbReference type="KEGG" id="sfiy:F0344_15915"/>
<dbReference type="AlphaFoldDB" id="A0A7G7BKR1"/>
<dbReference type="EMBL" id="CP045702">
    <property type="protein sequence ID" value="QNE75926.1"/>
    <property type="molecule type" value="Genomic_DNA"/>
</dbReference>
<evidence type="ECO:0000256" key="1">
    <source>
        <dbReference type="SAM" id="MobiDB-lite"/>
    </source>
</evidence>
<keyword evidence="3" id="KW-1185">Reference proteome</keyword>
<accession>A0A7G7BKR1</accession>
<gene>
    <name evidence="2" type="ORF">F0344_15915</name>
</gene>
<name>A0A7G7BKR1_9ACTN</name>
<evidence type="ECO:0000313" key="3">
    <source>
        <dbReference type="Proteomes" id="UP000515307"/>
    </source>
</evidence>
<protein>
    <submittedName>
        <fullName evidence="2">Uncharacterized protein</fullName>
    </submittedName>
</protein>
<feature type="compositionally biased region" description="Low complexity" evidence="1">
    <location>
        <begin position="1"/>
        <end position="38"/>
    </location>
</feature>
<proteinExistence type="predicted"/>
<dbReference type="RefSeq" id="WP_185299427.1">
    <property type="nucleotide sequence ID" value="NZ_CP045702.1"/>
</dbReference>
<sequence>MSDSSDSPGDSDDSATGPAGLALPLALATAMAARTAPARRPHEISATSDPTGHKRRAARRRATAVRG</sequence>
<evidence type="ECO:0000313" key="2">
    <source>
        <dbReference type="EMBL" id="QNE75926.1"/>
    </source>
</evidence>
<organism evidence="2 3">
    <name type="scientific">Streptomyces finlayi</name>
    <dbReference type="NCBI Taxonomy" id="67296"/>
    <lineage>
        <taxon>Bacteria</taxon>
        <taxon>Bacillati</taxon>
        <taxon>Actinomycetota</taxon>
        <taxon>Actinomycetes</taxon>
        <taxon>Kitasatosporales</taxon>
        <taxon>Streptomycetaceae</taxon>
        <taxon>Streptomyces</taxon>
    </lineage>
</organism>
<reference evidence="3" key="1">
    <citation type="submission" date="2019-10" db="EMBL/GenBank/DDBJ databases">
        <title>Antimicrobial potential of Antarctic Bacteria.</title>
        <authorList>
            <person name="Benaud N."/>
            <person name="Edwards R.J."/>
            <person name="Ferrari B.C."/>
        </authorList>
    </citation>
    <scope>NUCLEOTIDE SEQUENCE [LARGE SCALE GENOMIC DNA]</scope>
    <source>
        <strain evidence="3">NBSH44</strain>
    </source>
</reference>
<feature type="compositionally biased region" description="Basic residues" evidence="1">
    <location>
        <begin position="53"/>
        <end position="67"/>
    </location>
</feature>